<dbReference type="Pfam" id="PF00924">
    <property type="entry name" value="MS_channel_2nd"/>
    <property type="match status" value="1"/>
</dbReference>
<accession>A0ABU0W2Y2</accession>
<evidence type="ECO:0000256" key="5">
    <source>
        <dbReference type="ARBA" id="ARBA00022989"/>
    </source>
</evidence>
<feature type="transmembrane region" description="Helical" evidence="7">
    <location>
        <begin position="170"/>
        <end position="189"/>
    </location>
</feature>
<keyword evidence="4 7" id="KW-0812">Transmembrane</keyword>
<dbReference type="PANTHER" id="PTHR43634">
    <property type="entry name" value="OW CONDUCTANCE MECHANOSENSITIVE CHANNEL"/>
    <property type="match status" value="1"/>
</dbReference>
<evidence type="ECO:0000256" key="2">
    <source>
        <dbReference type="ARBA" id="ARBA00008017"/>
    </source>
</evidence>
<keyword evidence="6 7" id="KW-0472">Membrane</keyword>
<dbReference type="InterPro" id="IPR011014">
    <property type="entry name" value="MscS_channel_TM-2"/>
</dbReference>
<dbReference type="InterPro" id="IPR049142">
    <property type="entry name" value="MS_channel_1st"/>
</dbReference>
<evidence type="ECO:0000259" key="8">
    <source>
        <dbReference type="Pfam" id="PF00924"/>
    </source>
</evidence>
<evidence type="ECO:0000313" key="12">
    <source>
        <dbReference type="Proteomes" id="UP001239019"/>
    </source>
</evidence>
<evidence type="ECO:0000256" key="6">
    <source>
        <dbReference type="ARBA" id="ARBA00023136"/>
    </source>
</evidence>
<protein>
    <submittedName>
        <fullName evidence="11">Mechanosensitive ion channel family protein</fullName>
    </submittedName>
</protein>
<feature type="transmembrane region" description="Helical" evidence="7">
    <location>
        <begin position="100"/>
        <end position="117"/>
    </location>
</feature>
<name>A0ABU0W2Y2_9GAMM</name>
<sequence>MNEVTDLVETIGEVIPLDWSTIIQIGVVIFVTAVLDLVVRSAFLRLERKANESDRVWDDAFASMARRPARIAIWVVGISFAVGLIGEDIRAGILDPVPDIRNVILIGIVAWTLIRIVRRIEAKLVSRWYAEGESVDQTTVDAVSKLLRITILVSAGLIALQTLGVSLTGLLAFGGIGGLAIGFAAQDLLSNFFGGLTIYLERPFSVGDWVRSPDREIEGTVEEIGWRRTVIRTFDLRPLYVPNAVFNQISLENPSRMFHRRIFETIGVRYDDFSRIEGILKDIRQMLDEHDEITKERTLMVNFNTYGDSSLDFFIYCFTETRVWTEFHAVKEDVLIRVGQIIEKHGAEIAFPTRTLHVPEQIVMDPAGEDSPQSRQEGARQ</sequence>
<dbReference type="InterPro" id="IPR045042">
    <property type="entry name" value="YnaI-like"/>
</dbReference>
<dbReference type="Pfam" id="PF21082">
    <property type="entry name" value="MS_channel_3rd"/>
    <property type="match status" value="1"/>
</dbReference>
<dbReference type="SUPFAM" id="SSF50182">
    <property type="entry name" value="Sm-like ribonucleoproteins"/>
    <property type="match status" value="1"/>
</dbReference>
<evidence type="ECO:0000256" key="3">
    <source>
        <dbReference type="ARBA" id="ARBA00022475"/>
    </source>
</evidence>
<dbReference type="InterPro" id="IPR011066">
    <property type="entry name" value="MscS_channel_C_sf"/>
</dbReference>
<dbReference type="InterPro" id="IPR006685">
    <property type="entry name" value="MscS_channel_2nd"/>
</dbReference>
<evidence type="ECO:0000259" key="10">
    <source>
        <dbReference type="Pfam" id="PF21088"/>
    </source>
</evidence>
<dbReference type="SUPFAM" id="SSF82689">
    <property type="entry name" value="Mechanosensitive channel protein MscS (YggB), C-terminal domain"/>
    <property type="match status" value="1"/>
</dbReference>
<dbReference type="InterPro" id="IPR049278">
    <property type="entry name" value="MS_channel_C"/>
</dbReference>
<reference evidence="11 12" key="1">
    <citation type="submission" date="2023-08" db="EMBL/GenBank/DDBJ databases">
        <title>Whole-genome sequencing of halo(alkali)philic microorganisms from hypersaline lakes.</title>
        <authorList>
            <person name="Sorokin D.Y."/>
            <person name="Abbas B."/>
            <person name="Merkel A.Y."/>
        </authorList>
    </citation>
    <scope>NUCLEOTIDE SEQUENCE [LARGE SCALE GENOMIC DNA]</scope>
    <source>
        <strain evidence="11 12">AB-CW4</strain>
    </source>
</reference>
<feature type="transmembrane region" description="Helical" evidence="7">
    <location>
        <begin position="71"/>
        <end position="94"/>
    </location>
</feature>
<feature type="domain" description="Mechanosensitive ion channel MscS" evidence="8">
    <location>
        <begin position="187"/>
        <end position="256"/>
    </location>
</feature>
<evidence type="ECO:0000256" key="7">
    <source>
        <dbReference type="SAM" id="Phobius"/>
    </source>
</evidence>
<feature type="domain" description="Mechanosensitive ion channel MscS C-terminal" evidence="9">
    <location>
        <begin position="265"/>
        <end position="349"/>
    </location>
</feature>
<keyword evidence="5 7" id="KW-1133">Transmembrane helix</keyword>
<evidence type="ECO:0000259" key="9">
    <source>
        <dbReference type="Pfam" id="PF21082"/>
    </source>
</evidence>
<keyword evidence="3" id="KW-1003">Cell membrane</keyword>
<feature type="domain" description="Mechanosensitive ion channel transmembrane helices 2/3" evidence="10">
    <location>
        <begin position="145"/>
        <end position="186"/>
    </location>
</feature>
<dbReference type="Gene3D" id="3.30.70.100">
    <property type="match status" value="1"/>
</dbReference>
<dbReference type="Proteomes" id="UP001239019">
    <property type="component" value="Unassembled WGS sequence"/>
</dbReference>
<organism evidence="11 12">
    <name type="scientific">Natronospira bacteriovora</name>
    <dbReference type="NCBI Taxonomy" id="3069753"/>
    <lineage>
        <taxon>Bacteria</taxon>
        <taxon>Pseudomonadati</taxon>
        <taxon>Pseudomonadota</taxon>
        <taxon>Gammaproteobacteria</taxon>
        <taxon>Natronospirales</taxon>
        <taxon>Natronospiraceae</taxon>
        <taxon>Natronospira</taxon>
    </lineage>
</organism>
<comment type="similarity">
    <text evidence="2">Belongs to the MscS (TC 1.A.23) family.</text>
</comment>
<dbReference type="Gene3D" id="2.30.30.60">
    <property type="match status" value="1"/>
</dbReference>
<feature type="transmembrane region" description="Helical" evidence="7">
    <location>
        <begin position="20"/>
        <end position="39"/>
    </location>
</feature>
<keyword evidence="12" id="KW-1185">Reference proteome</keyword>
<dbReference type="SUPFAM" id="SSF82861">
    <property type="entry name" value="Mechanosensitive channel protein MscS (YggB), transmembrane region"/>
    <property type="match status" value="1"/>
</dbReference>
<comment type="subcellular location">
    <subcellularLocation>
        <location evidence="1">Cell membrane</location>
        <topology evidence="1">Multi-pass membrane protein</topology>
    </subcellularLocation>
</comment>
<dbReference type="InterPro" id="IPR010920">
    <property type="entry name" value="LSM_dom_sf"/>
</dbReference>
<evidence type="ECO:0000256" key="1">
    <source>
        <dbReference type="ARBA" id="ARBA00004651"/>
    </source>
</evidence>
<dbReference type="RefSeq" id="WP_306726760.1">
    <property type="nucleotide sequence ID" value="NZ_JAVDDT010000001.1"/>
</dbReference>
<dbReference type="PANTHER" id="PTHR43634:SF2">
    <property type="entry name" value="LOW CONDUCTANCE MECHANOSENSITIVE CHANNEL YNAI"/>
    <property type="match status" value="1"/>
</dbReference>
<proteinExistence type="inferred from homology"/>
<gene>
    <name evidence="11" type="ORF">RBH19_00110</name>
</gene>
<evidence type="ECO:0000313" key="11">
    <source>
        <dbReference type="EMBL" id="MDQ2068273.1"/>
    </source>
</evidence>
<dbReference type="Gene3D" id="1.10.287.1260">
    <property type="match status" value="1"/>
</dbReference>
<dbReference type="InterPro" id="IPR023408">
    <property type="entry name" value="MscS_beta-dom_sf"/>
</dbReference>
<comment type="caution">
    <text evidence="11">The sequence shown here is derived from an EMBL/GenBank/DDBJ whole genome shotgun (WGS) entry which is preliminary data.</text>
</comment>
<dbReference type="EMBL" id="JAVDDT010000001">
    <property type="protein sequence ID" value="MDQ2068273.1"/>
    <property type="molecule type" value="Genomic_DNA"/>
</dbReference>
<evidence type="ECO:0000256" key="4">
    <source>
        <dbReference type="ARBA" id="ARBA00022692"/>
    </source>
</evidence>
<dbReference type="Pfam" id="PF21088">
    <property type="entry name" value="MS_channel_1st"/>
    <property type="match status" value="1"/>
</dbReference>